<evidence type="ECO:0000256" key="1">
    <source>
        <dbReference type="SAM" id="MobiDB-lite"/>
    </source>
</evidence>
<dbReference type="STRING" id="333140.AWW68_04830"/>
<dbReference type="SUPFAM" id="SSF48452">
    <property type="entry name" value="TPR-like"/>
    <property type="match status" value="2"/>
</dbReference>
<feature type="compositionally biased region" description="Polar residues" evidence="1">
    <location>
        <begin position="426"/>
        <end position="439"/>
    </location>
</feature>
<gene>
    <name evidence="2" type="ORF">AWW68_04830</name>
</gene>
<dbReference type="Proteomes" id="UP000075606">
    <property type="component" value="Unassembled WGS sequence"/>
</dbReference>
<accession>A0A150XHB1</accession>
<keyword evidence="3" id="KW-1185">Reference proteome</keyword>
<feature type="region of interest" description="Disordered" evidence="1">
    <location>
        <begin position="493"/>
        <end position="515"/>
    </location>
</feature>
<protein>
    <submittedName>
        <fullName evidence="2">Uncharacterized protein</fullName>
    </submittedName>
</protein>
<feature type="region of interest" description="Disordered" evidence="1">
    <location>
        <begin position="417"/>
        <end position="439"/>
    </location>
</feature>
<dbReference type="InterPro" id="IPR011990">
    <property type="entry name" value="TPR-like_helical_dom_sf"/>
</dbReference>
<dbReference type="OrthoDB" id="1522549at2"/>
<proteinExistence type="predicted"/>
<dbReference type="PROSITE" id="PS51257">
    <property type="entry name" value="PROKAR_LIPOPROTEIN"/>
    <property type="match status" value="1"/>
</dbReference>
<comment type="caution">
    <text evidence="2">The sequence shown here is derived from an EMBL/GenBank/DDBJ whole genome shotgun (WGS) entry which is preliminary data.</text>
</comment>
<organism evidence="2 3">
    <name type="scientific">Roseivirga spongicola</name>
    <dbReference type="NCBI Taxonomy" id="333140"/>
    <lineage>
        <taxon>Bacteria</taxon>
        <taxon>Pseudomonadati</taxon>
        <taxon>Bacteroidota</taxon>
        <taxon>Cytophagia</taxon>
        <taxon>Cytophagales</taxon>
        <taxon>Roseivirgaceae</taxon>
        <taxon>Roseivirga</taxon>
    </lineage>
</organism>
<reference evidence="2 3" key="1">
    <citation type="submission" date="2016-01" db="EMBL/GenBank/DDBJ databases">
        <title>Genome sequencing of Roseivirga spongicola UST030701-084.</title>
        <authorList>
            <person name="Selvaratnam C."/>
            <person name="Thevarajoo S."/>
            <person name="Goh K.M."/>
            <person name="Ee R."/>
            <person name="Chan K.-G."/>
            <person name="Chong C.S."/>
        </authorList>
    </citation>
    <scope>NUCLEOTIDE SEQUENCE [LARGE SCALE GENOMIC DNA]</scope>
    <source>
        <strain evidence="2 3">UST030701-084</strain>
    </source>
</reference>
<dbReference type="AlphaFoldDB" id="A0A150XHB1"/>
<sequence>MDKQTLHIVRTIFAAFILISVGCASKGYQNLNARYNGYFYADLYLTETYQAFEQQYEYNFDEILKIFPQVDSSIVSSNKEKLDDAFKKSSQNIEWWEGSDWVDDSYLIIGKIRYLRAQWQFAIETFQYINQNSKDDQVRQKALIALMRTYMDMGNNDQALQVSQFLEEESLTEENAVDYLLTLAYFYQRQDNYSRVKELLEQAQPALTDKNYKIRVNFILGQLAQEAGEFRNAYLFYDNAQKGNPPYEIMFHAKLNKLAVSGFANPNYVDEAYKAFEKMLSDGKNTEYMDNIFYTMGLLEQNRENLPQAIEHFKSAAQVEQPNQRQQGLAYLRLAEIYYDDLKRFNLASAYYDSAVQNLPKDIENFEDISKRQTVLKDFVTQLNIIETNDSLLTLSAMSRVQLEVYLGRYIDAKEAKEKERKAKEQPSNSGINRVDNSNYQTPDGSGSWYFYNQQAISQGQLEFQRIWGNRPLENNWRRSLKQNIGIGPATTVAEEEFDDPNKGAAQPDLKSSRDTEVEKLMATIPFEEDAKEKARLEIQDAYFKLGSIYRFGLEQNRQSIDSYETLLQKYPQTSHRIDALYALYTLYEPIDASKSQQYRQMIIDEFPETIMAKTLINPNYLQEKAARNRALQLQYAEAYEAYEAGNYLLADQRLRSALSSFEDVDFLPTVELLAAILKAKTESIVSYEQALNDFIEKYPEAPQTSYAKSLLAAVAPTKNQRLGNLKDAFSEDFQQIHLVAFTFNQANFEADSLRKQIDEFNAENFKTKLFSGFVSFNPQEQIGVIYINSFKVKSAAESYRELMEKELKRIGLQADSNFHNFAISQDNFTLLFQNKALDQYLEFHKKFYKE</sequence>
<evidence type="ECO:0000313" key="2">
    <source>
        <dbReference type="EMBL" id="KYG78097.1"/>
    </source>
</evidence>
<dbReference type="InterPro" id="IPR019734">
    <property type="entry name" value="TPR_rpt"/>
</dbReference>
<name>A0A150XHB1_9BACT</name>
<dbReference type="EMBL" id="LRPC01000001">
    <property type="protein sequence ID" value="KYG78097.1"/>
    <property type="molecule type" value="Genomic_DNA"/>
</dbReference>
<evidence type="ECO:0000313" key="3">
    <source>
        <dbReference type="Proteomes" id="UP000075606"/>
    </source>
</evidence>
<dbReference type="Gene3D" id="1.25.40.10">
    <property type="entry name" value="Tetratricopeptide repeat domain"/>
    <property type="match status" value="4"/>
</dbReference>
<dbReference type="SMART" id="SM00028">
    <property type="entry name" value="TPR"/>
    <property type="match status" value="4"/>
</dbReference>
<dbReference type="RefSeq" id="WP_068217175.1">
    <property type="nucleotide sequence ID" value="NZ_LRPC01000001.1"/>
</dbReference>